<dbReference type="InterPro" id="IPR020476">
    <property type="entry name" value="Nudix_hydrolase"/>
</dbReference>
<accession>A0ABV8RZA8</accession>
<dbReference type="PANTHER" id="PTHR47707:SF1">
    <property type="entry name" value="NUDIX HYDROLASE FAMILY PROTEIN"/>
    <property type="match status" value="1"/>
</dbReference>
<dbReference type="Pfam" id="PF00293">
    <property type="entry name" value="NUDIX"/>
    <property type="match status" value="1"/>
</dbReference>
<dbReference type="SUPFAM" id="SSF55811">
    <property type="entry name" value="Nudix"/>
    <property type="match status" value="1"/>
</dbReference>
<keyword evidence="8" id="KW-0460">Magnesium</keyword>
<keyword evidence="9" id="KW-0234">DNA repair</keyword>
<evidence type="ECO:0000256" key="7">
    <source>
        <dbReference type="ARBA" id="ARBA00022801"/>
    </source>
</evidence>
<reference evidence="20" key="1">
    <citation type="journal article" date="2019" name="Int. J. Syst. Evol. Microbiol.">
        <title>The Global Catalogue of Microorganisms (GCM) 10K type strain sequencing project: providing services to taxonomists for standard genome sequencing and annotation.</title>
        <authorList>
            <consortium name="The Broad Institute Genomics Platform"/>
            <consortium name="The Broad Institute Genome Sequencing Center for Infectious Disease"/>
            <person name="Wu L."/>
            <person name="Ma J."/>
        </authorList>
    </citation>
    <scope>NUCLEOTIDE SEQUENCE [LARGE SCALE GENOMIC DNA]</scope>
    <source>
        <strain evidence="20">CGMCC 1.19029</strain>
    </source>
</reference>
<dbReference type="InterPro" id="IPR013785">
    <property type="entry name" value="Aldolase_TIM"/>
</dbReference>
<evidence type="ECO:0000256" key="12">
    <source>
        <dbReference type="ARBA" id="ARBA00038905"/>
    </source>
</evidence>
<comment type="similarity">
    <text evidence="2 17">Belongs to the Nudix hydrolase family.</text>
</comment>
<evidence type="ECO:0000256" key="10">
    <source>
        <dbReference type="ARBA" id="ARBA00035861"/>
    </source>
</evidence>
<evidence type="ECO:0000256" key="9">
    <source>
        <dbReference type="ARBA" id="ARBA00023204"/>
    </source>
</evidence>
<evidence type="ECO:0000256" key="13">
    <source>
        <dbReference type="ARBA" id="ARBA00040794"/>
    </source>
</evidence>
<comment type="catalytic activity">
    <reaction evidence="10">
        <text>8-oxo-dGTP + H2O = 8-oxo-dGMP + diphosphate + H(+)</text>
        <dbReference type="Rhea" id="RHEA:31575"/>
        <dbReference type="ChEBI" id="CHEBI:15377"/>
        <dbReference type="ChEBI" id="CHEBI:15378"/>
        <dbReference type="ChEBI" id="CHEBI:33019"/>
        <dbReference type="ChEBI" id="CHEBI:63224"/>
        <dbReference type="ChEBI" id="CHEBI:77896"/>
        <dbReference type="EC" id="3.6.1.55"/>
    </reaction>
</comment>
<evidence type="ECO:0000313" key="20">
    <source>
        <dbReference type="Proteomes" id="UP001595756"/>
    </source>
</evidence>
<dbReference type="PROSITE" id="PS00893">
    <property type="entry name" value="NUDIX_BOX"/>
    <property type="match status" value="1"/>
</dbReference>
<dbReference type="NCBIfam" id="NF006530">
    <property type="entry name" value="PRK08999.1"/>
    <property type="match status" value="1"/>
</dbReference>
<dbReference type="EMBL" id="JBHSDY010000003">
    <property type="protein sequence ID" value="MFC4297686.1"/>
    <property type="molecule type" value="Genomic_DNA"/>
</dbReference>
<dbReference type="RefSeq" id="WP_376812238.1">
    <property type="nucleotide sequence ID" value="NZ_JBHSDY010000003.1"/>
</dbReference>
<evidence type="ECO:0000256" key="6">
    <source>
        <dbReference type="ARBA" id="ARBA00022763"/>
    </source>
</evidence>
<comment type="caution">
    <text evidence="19">The sequence shown here is derived from an EMBL/GenBank/DDBJ whole genome shotgun (WGS) entry which is preliminary data.</text>
</comment>
<keyword evidence="4" id="KW-0235">DNA replication</keyword>
<evidence type="ECO:0000256" key="11">
    <source>
        <dbReference type="ARBA" id="ARBA00036904"/>
    </source>
</evidence>
<organism evidence="19 20">
    <name type="scientific">Castellaniella hirudinis</name>
    <dbReference type="NCBI Taxonomy" id="1144617"/>
    <lineage>
        <taxon>Bacteria</taxon>
        <taxon>Pseudomonadati</taxon>
        <taxon>Pseudomonadota</taxon>
        <taxon>Betaproteobacteria</taxon>
        <taxon>Burkholderiales</taxon>
        <taxon>Alcaligenaceae</taxon>
        <taxon>Castellaniella</taxon>
    </lineage>
</organism>
<dbReference type="Gene3D" id="3.20.20.70">
    <property type="entry name" value="Aldolase class I"/>
    <property type="match status" value="1"/>
</dbReference>
<name>A0ABV8RZA8_9BURK</name>
<evidence type="ECO:0000256" key="17">
    <source>
        <dbReference type="RuleBase" id="RU003476"/>
    </source>
</evidence>
<feature type="domain" description="Nudix hydrolase" evidence="18">
    <location>
        <begin position="6"/>
        <end position="131"/>
    </location>
</feature>
<keyword evidence="7 17" id="KW-0378">Hydrolase</keyword>
<keyword evidence="20" id="KW-1185">Reference proteome</keyword>
<evidence type="ECO:0000256" key="3">
    <source>
        <dbReference type="ARBA" id="ARBA00022457"/>
    </source>
</evidence>
<protein>
    <recommendedName>
        <fullName evidence="13">8-oxo-dGTP diphosphatase</fullName>
        <ecNumber evidence="12">3.6.1.55</ecNumber>
    </recommendedName>
    <alternativeName>
        <fullName evidence="16">7,8-dihydro-8-oxoguanine-triphosphatase</fullName>
    </alternativeName>
    <alternativeName>
        <fullName evidence="15">Mutator protein MutT</fullName>
    </alternativeName>
    <alternativeName>
        <fullName evidence="14">dGTP pyrophosphohydrolase</fullName>
    </alternativeName>
</protein>
<evidence type="ECO:0000256" key="5">
    <source>
        <dbReference type="ARBA" id="ARBA00022723"/>
    </source>
</evidence>
<dbReference type="CDD" id="cd00564">
    <property type="entry name" value="TMP_TenI"/>
    <property type="match status" value="1"/>
</dbReference>
<dbReference type="Gene3D" id="3.90.79.10">
    <property type="entry name" value="Nucleoside Triphosphate Pyrophosphohydrolase"/>
    <property type="match status" value="1"/>
</dbReference>
<evidence type="ECO:0000259" key="18">
    <source>
        <dbReference type="PROSITE" id="PS51462"/>
    </source>
</evidence>
<evidence type="ECO:0000256" key="8">
    <source>
        <dbReference type="ARBA" id="ARBA00022842"/>
    </source>
</evidence>
<dbReference type="SUPFAM" id="SSF51391">
    <property type="entry name" value="Thiamin phosphate synthase"/>
    <property type="match status" value="1"/>
</dbReference>
<evidence type="ECO:0000256" key="16">
    <source>
        <dbReference type="ARBA" id="ARBA00042798"/>
    </source>
</evidence>
<gene>
    <name evidence="19" type="ORF">ACFO0J_06495</name>
</gene>
<dbReference type="PROSITE" id="PS51462">
    <property type="entry name" value="NUDIX"/>
    <property type="match status" value="1"/>
</dbReference>
<evidence type="ECO:0000256" key="15">
    <source>
        <dbReference type="ARBA" id="ARBA00041979"/>
    </source>
</evidence>
<dbReference type="Proteomes" id="UP001595756">
    <property type="component" value="Unassembled WGS sequence"/>
</dbReference>
<comment type="catalytic activity">
    <reaction evidence="11">
        <text>8-oxo-GTP + H2O = 8-oxo-GMP + diphosphate + H(+)</text>
        <dbReference type="Rhea" id="RHEA:67616"/>
        <dbReference type="ChEBI" id="CHEBI:15377"/>
        <dbReference type="ChEBI" id="CHEBI:15378"/>
        <dbReference type="ChEBI" id="CHEBI:33019"/>
        <dbReference type="ChEBI" id="CHEBI:143553"/>
        <dbReference type="ChEBI" id="CHEBI:145694"/>
    </reaction>
</comment>
<dbReference type="EC" id="3.6.1.55" evidence="12"/>
<evidence type="ECO:0000256" key="14">
    <source>
        <dbReference type="ARBA" id="ARBA00041592"/>
    </source>
</evidence>
<dbReference type="PANTHER" id="PTHR47707">
    <property type="entry name" value="8-OXO-DGTP DIPHOSPHATASE"/>
    <property type="match status" value="1"/>
</dbReference>
<evidence type="ECO:0000256" key="4">
    <source>
        <dbReference type="ARBA" id="ARBA00022705"/>
    </source>
</evidence>
<dbReference type="CDD" id="cd03425">
    <property type="entry name" value="NUDIX_MutT_NudA_like"/>
    <property type="match status" value="1"/>
</dbReference>
<sequence>MSESKPYIRVAAGLIIDPRGRLLLGQRPEGKAWPGWWEFPGGKIEAGETVEQALVRELDEELGIHATCVYPWVVHVHEYPKTIVELAFCQVTAWEGNPHGRENQALDWVDPWEIRLDESEHPIGPGGGSLLPAAAPPLRWLRLPTRYRLSRIGHPDRLADWLADLRHELLRGLQLVQFREPDWQGDPASLREAFLAVLALCRQQGARCLVNSAHPPSWWSEADGVQLRAADAARILQNDTRPPGWLGVSAHTAEDIECARQLQADFVVLGHALDTDSHPGLPALGWDRFRALANAAGRPVFAIGGQSLDTLDAARRHGAHGIAAIRGQLVETSPAE</sequence>
<proteinExistence type="inferred from homology"/>
<keyword evidence="3" id="KW-0515">Mutator protein</keyword>
<evidence type="ECO:0000256" key="2">
    <source>
        <dbReference type="ARBA" id="ARBA00005582"/>
    </source>
</evidence>
<dbReference type="GO" id="GO:0016787">
    <property type="term" value="F:hydrolase activity"/>
    <property type="evidence" value="ECO:0007669"/>
    <property type="project" value="UniProtKB-KW"/>
</dbReference>
<dbReference type="InterPro" id="IPR000086">
    <property type="entry name" value="NUDIX_hydrolase_dom"/>
</dbReference>
<evidence type="ECO:0000256" key="1">
    <source>
        <dbReference type="ARBA" id="ARBA00001946"/>
    </source>
</evidence>
<dbReference type="InterPro" id="IPR036206">
    <property type="entry name" value="ThiamineP_synth_sf"/>
</dbReference>
<dbReference type="Pfam" id="PF02581">
    <property type="entry name" value="TMP-TENI"/>
    <property type="match status" value="1"/>
</dbReference>
<comment type="cofactor">
    <cofactor evidence="1">
        <name>Mg(2+)</name>
        <dbReference type="ChEBI" id="CHEBI:18420"/>
    </cofactor>
</comment>
<dbReference type="InterPro" id="IPR015797">
    <property type="entry name" value="NUDIX_hydrolase-like_dom_sf"/>
</dbReference>
<dbReference type="PRINTS" id="PR00502">
    <property type="entry name" value="NUDIXFAMILY"/>
</dbReference>
<dbReference type="InterPro" id="IPR020084">
    <property type="entry name" value="NUDIX_hydrolase_CS"/>
</dbReference>
<keyword evidence="6" id="KW-0227">DNA damage</keyword>
<dbReference type="InterPro" id="IPR047127">
    <property type="entry name" value="MutT-like"/>
</dbReference>
<evidence type="ECO:0000313" key="19">
    <source>
        <dbReference type="EMBL" id="MFC4297686.1"/>
    </source>
</evidence>
<keyword evidence="5" id="KW-0479">Metal-binding</keyword>
<dbReference type="InterPro" id="IPR022998">
    <property type="entry name" value="ThiamineP_synth_TenI"/>
</dbReference>